<evidence type="ECO:0008006" key="4">
    <source>
        <dbReference type="Google" id="ProtNLM"/>
    </source>
</evidence>
<evidence type="ECO:0000313" key="2">
    <source>
        <dbReference type="EMBL" id="BBL71012.1"/>
    </source>
</evidence>
<proteinExistence type="predicted"/>
<dbReference type="KEGG" id="moz:MoryE10_16180"/>
<reference evidence="2" key="1">
    <citation type="submission" date="2019-06" db="EMBL/GenBank/DDBJ databases">
        <title>Complete genome sequence of Methylogaea oryzae strain JCM16910.</title>
        <authorList>
            <person name="Asakawa S."/>
        </authorList>
    </citation>
    <scope>NUCLEOTIDE SEQUENCE</scope>
    <source>
        <strain evidence="2">E10</strain>
    </source>
</reference>
<dbReference type="InterPro" id="IPR024651">
    <property type="entry name" value="FAD-SLDH_ssu"/>
</dbReference>
<dbReference type="Pfam" id="PF12318">
    <property type="entry name" value="FAD-SLDH"/>
    <property type="match status" value="1"/>
</dbReference>
<dbReference type="Proteomes" id="UP000824988">
    <property type="component" value="Chromosome"/>
</dbReference>
<feature type="signal peptide" evidence="1">
    <location>
        <begin position="1"/>
        <end position="27"/>
    </location>
</feature>
<evidence type="ECO:0000313" key="3">
    <source>
        <dbReference type="Proteomes" id="UP000824988"/>
    </source>
</evidence>
<protein>
    <recommendedName>
        <fullName evidence="4">Membrane bound FAD containing D-sorbitol dehydrogenase</fullName>
    </recommendedName>
</protein>
<accession>A0A8D4VPS8</accession>
<keyword evidence="1" id="KW-0732">Signal</keyword>
<gene>
    <name evidence="2" type="ORF">MoryE10_16180</name>
</gene>
<feature type="chain" id="PRO_5034530878" description="Membrane bound FAD containing D-sorbitol dehydrogenase" evidence="1">
    <location>
        <begin position="28"/>
        <end position="139"/>
    </location>
</feature>
<evidence type="ECO:0000256" key="1">
    <source>
        <dbReference type="SAM" id="SignalP"/>
    </source>
</evidence>
<keyword evidence="3" id="KW-1185">Reference proteome</keyword>
<organism evidence="2 3">
    <name type="scientific">Methylogaea oryzae</name>
    <dbReference type="NCBI Taxonomy" id="1295382"/>
    <lineage>
        <taxon>Bacteria</taxon>
        <taxon>Pseudomonadati</taxon>
        <taxon>Pseudomonadota</taxon>
        <taxon>Gammaproteobacteria</taxon>
        <taxon>Methylococcales</taxon>
        <taxon>Methylococcaceae</taxon>
        <taxon>Methylogaea</taxon>
    </lineage>
</organism>
<dbReference type="EMBL" id="AP019782">
    <property type="protein sequence ID" value="BBL71012.1"/>
    <property type="molecule type" value="Genomic_DNA"/>
</dbReference>
<dbReference type="AlphaFoldDB" id="A0A8D4VPS8"/>
<dbReference type="RefSeq" id="WP_054772573.1">
    <property type="nucleotide sequence ID" value="NZ_AP019782.1"/>
</dbReference>
<dbReference type="InterPro" id="IPR006311">
    <property type="entry name" value="TAT_signal"/>
</dbReference>
<dbReference type="PROSITE" id="PS51318">
    <property type="entry name" value="TAT"/>
    <property type="match status" value="1"/>
</dbReference>
<sequence>MDRQRRTLLKAASAMAALAMLPLPVSAKGFGAKDFVALSARLTGRPTADFDPETAARMLKAFQGRGLGRELARLYLHPASNDALAGQVVSAWYTGVCQTAAGPAVATFNDALLWKTAAFLHPPGTCGGPTDYWSRPPSA</sequence>
<name>A0A8D4VPS8_9GAMM</name>